<keyword evidence="2" id="KW-0106">Calcium</keyword>
<dbReference type="PANTHER" id="PTHR23048:SF0">
    <property type="entry name" value="CALMODULIN LIKE 3"/>
    <property type="match status" value="1"/>
</dbReference>
<reference evidence="4" key="3">
    <citation type="submission" date="2025-09" db="UniProtKB">
        <authorList>
            <consortium name="Ensembl"/>
        </authorList>
    </citation>
    <scope>IDENTIFICATION</scope>
</reference>
<dbReference type="OMA" id="MFNLFDK"/>
<dbReference type="InterPro" id="IPR050230">
    <property type="entry name" value="CALM/Myosin/TropC-like"/>
</dbReference>
<dbReference type="InterPro" id="IPR018247">
    <property type="entry name" value="EF_Hand_1_Ca_BS"/>
</dbReference>
<dbReference type="InterPro" id="IPR011992">
    <property type="entry name" value="EF-hand-dom_pair"/>
</dbReference>
<dbReference type="CDD" id="cd00051">
    <property type="entry name" value="EFh"/>
    <property type="match status" value="2"/>
</dbReference>
<dbReference type="HOGENOM" id="CLU_061288_2_5_1"/>
<accession>H2YWY3</accession>
<reference evidence="5" key="1">
    <citation type="submission" date="2003-08" db="EMBL/GenBank/DDBJ databases">
        <authorList>
            <person name="Birren B."/>
            <person name="Nusbaum C."/>
            <person name="Abebe A."/>
            <person name="Abouelleil A."/>
            <person name="Adekoya E."/>
            <person name="Ait-zahra M."/>
            <person name="Allen N."/>
            <person name="Allen T."/>
            <person name="An P."/>
            <person name="Anderson M."/>
            <person name="Anderson S."/>
            <person name="Arachchi H."/>
            <person name="Armbruster J."/>
            <person name="Bachantsang P."/>
            <person name="Baldwin J."/>
            <person name="Barry A."/>
            <person name="Bayul T."/>
            <person name="Blitshsteyn B."/>
            <person name="Bloom T."/>
            <person name="Blye J."/>
            <person name="Boguslavskiy L."/>
            <person name="Borowsky M."/>
            <person name="Boukhgalter B."/>
            <person name="Brunache A."/>
            <person name="Butler J."/>
            <person name="Calixte N."/>
            <person name="Calvo S."/>
            <person name="Camarata J."/>
            <person name="Campo K."/>
            <person name="Chang J."/>
            <person name="Cheshatsang Y."/>
            <person name="Citroen M."/>
            <person name="Collymore A."/>
            <person name="Considine T."/>
            <person name="Cook A."/>
            <person name="Cooke P."/>
            <person name="Corum B."/>
            <person name="Cuomo C."/>
            <person name="David R."/>
            <person name="Dawoe T."/>
            <person name="Degray S."/>
            <person name="Dodge S."/>
            <person name="Dooley K."/>
            <person name="Dorje P."/>
            <person name="Dorjee K."/>
            <person name="Dorris L."/>
            <person name="Duffey N."/>
            <person name="Dupes A."/>
            <person name="Elkins T."/>
            <person name="Engels R."/>
            <person name="Erickson J."/>
            <person name="Farina A."/>
            <person name="Faro S."/>
            <person name="Ferreira P."/>
            <person name="Fischer H."/>
            <person name="Fitzgerald M."/>
            <person name="Foley K."/>
            <person name="Gage D."/>
            <person name="Galagan J."/>
            <person name="Gearin G."/>
            <person name="Gnerre S."/>
            <person name="Gnirke A."/>
            <person name="Goyette A."/>
            <person name="Graham J."/>
            <person name="Grandbois E."/>
            <person name="Gyaltsen K."/>
            <person name="Hafez N."/>
            <person name="Hagopian D."/>
            <person name="Hagos B."/>
            <person name="Hall J."/>
            <person name="Hatcher B."/>
            <person name="Heller A."/>
            <person name="Higgins H."/>
            <person name="Honan T."/>
            <person name="Horn A."/>
            <person name="Houde N."/>
            <person name="Hughes L."/>
            <person name="Hulme W."/>
            <person name="Husby E."/>
            <person name="Iliev I."/>
            <person name="Jaffe D."/>
            <person name="Jones C."/>
            <person name="Kamal M."/>
            <person name="Kamat A."/>
            <person name="Kamvysselis M."/>
            <person name="Karlsson E."/>
            <person name="Kells C."/>
            <person name="Kieu A."/>
            <person name="Kisner P."/>
            <person name="Kodira C."/>
            <person name="Kulbokas E."/>
            <person name="Labutti K."/>
            <person name="Lama D."/>
            <person name="Landers T."/>
            <person name="Leger J."/>
            <person name="Levine S."/>
            <person name="Lewis D."/>
            <person name="Lewis T."/>
            <person name="Lindblad-toh K."/>
            <person name="Liu X."/>
            <person name="Lokyitsang T."/>
            <person name="Lokyitsang Y."/>
            <person name="Lucien O."/>
            <person name="Lui A."/>
            <person name="Ma L.J."/>
            <person name="Mabbitt R."/>
            <person name="Macdonald J."/>
            <person name="Maclean C."/>
            <person name="Major J."/>
            <person name="Manning J."/>
            <person name="Marabella R."/>
            <person name="Maru K."/>
            <person name="Matthews C."/>
            <person name="Mauceli E."/>
            <person name="Mccarthy M."/>
            <person name="Mcdonough S."/>
            <person name="Mcghee T."/>
            <person name="Meldrim J."/>
            <person name="Meneus L."/>
            <person name="Mesirov J."/>
            <person name="Mihalev A."/>
            <person name="Mihova T."/>
            <person name="Mikkelsen T."/>
            <person name="Mlenga V."/>
            <person name="Moru K."/>
            <person name="Mozes J."/>
            <person name="Mulrain L."/>
            <person name="Munson G."/>
            <person name="Naylor J."/>
            <person name="Newes C."/>
            <person name="Nguyen C."/>
            <person name="Nguyen N."/>
            <person name="Nguyen T."/>
            <person name="Nicol R."/>
            <person name="Nielsen C."/>
            <person name="Nizzari M."/>
            <person name="Norbu C."/>
            <person name="Norbu N."/>
            <person name="O'donnell P."/>
            <person name="Okoawo O."/>
            <person name="O'leary S."/>
            <person name="Omotosho B."/>
            <person name="O'neill K."/>
            <person name="Osman S."/>
            <person name="Parker S."/>
            <person name="Perrin D."/>
            <person name="Phunkhang P."/>
            <person name="Piqani B."/>
            <person name="Purcell S."/>
            <person name="Rachupka T."/>
            <person name="Ramasamy U."/>
            <person name="Rameau R."/>
            <person name="Ray V."/>
            <person name="Raymond C."/>
            <person name="Retta R."/>
            <person name="Richardson S."/>
            <person name="Rise C."/>
            <person name="Rodriguez J."/>
            <person name="Rogers J."/>
            <person name="Rogov P."/>
            <person name="Rutman M."/>
            <person name="Schupbach R."/>
            <person name="Seaman C."/>
            <person name="Settipalli S."/>
            <person name="Sharpe T."/>
            <person name="Sheridan J."/>
            <person name="Sherpa N."/>
            <person name="Shi J."/>
            <person name="Smirnov S."/>
            <person name="Smith C."/>
            <person name="Sougnez C."/>
            <person name="Spencer B."/>
            <person name="Stalker J."/>
            <person name="Stange-thomann N."/>
            <person name="Stavropoulos S."/>
            <person name="Stetson K."/>
            <person name="Stone C."/>
            <person name="Stone S."/>
            <person name="Stubbs M."/>
            <person name="Talamas J."/>
            <person name="Tchuinga P."/>
            <person name="Tenzing P."/>
            <person name="Tesfaye S."/>
            <person name="Theodore J."/>
            <person name="Thoulutsang Y."/>
            <person name="Topham K."/>
            <person name="Towey S."/>
            <person name="Tsamla T."/>
            <person name="Tsomo N."/>
            <person name="Vallee D."/>
            <person name="Vassiliev H."/>
            <person name="Venkataraman V."/>
            <person name="Vinson J."/>
            <person name="Vo A."/>
            <person name="Wade C."/>
            <person name="Wang S."/>
            <person name="Wangchuk T."/>
            <person name="Wangdi T."/>
            <person name="Whittaker C."/>
            <person name="Wilkinson J."/>
            <person name="Wu Y."/>
            <person name="Wyman D."/>
            <person name="Yadav S."/>
            <person name="Yang S."/>
            <person name="Yang X."/>
            <person name="Yeager S."/>
            <person name="Yee E."/>
            <person name="Young G."/>
            <person name="Zainoun J."/>
            <person name="Zembeck L."/>
            <person name="Zimmer A."/>
            <person name="Zody M."/>
            <person name="Lander E."/>
        </authorList>
    </citation>
    <scope>NUCLEOTIDE SEQUENCE [LARGE SCALE GENOMIC DNA]</scope>
</reference>
<dbReference type="Ensembl" id="ENSCSAVT00000009962.1">
    <property type="protein sequence ID" value="ENSCSAVP00000009844.1"/>
    <property type="gene ID" value="ENSCSAVG00000005784.1"/>
</dbReference>
<evidence type="ECO:0000259" key="3">
    <source>
        <dbReference type="PROSITE" id="PS50222"/>
    </source>
</evidence>
<sequence>MDKITKLKRQSSSRDHIEVNEFQNMFNLFDKNMDGVIEAKELELFMRSLGYHLTKPEIKDIMETYDLDSSGGIDINEFGKMVKGKIRSEYLHSLELQMAFKVFDRNQDGFISRDELREVLQTMTENPTEEELTEMMLEADTNGDGRIDYCEFVEMVTSNCDQ</sequence>
<reference evidence="4" key="2">
    <citation type="submission" date="2025-08" db="UniProtKB">
        <authorList>
            <consortium name="Ensembl"/>
        </authorList>
    </citation>
    <scope>IDENTIFICATION</scope>
</reference>
<dbReference type="PANTHER" id="PTHR23048">
    <property type="entry name" value="MYOSIN LIGHT CHAIN 1, 3"/>
    <property type="match status" value="1"/>
</dbReference>
<dbReference type="SMART" id="SM00054">
    <property type="entry name" value="EFh"/>
    <property type="match status" value="4"/>
</dbReference>
<dbReference type="InterPro" id="IPR002048">
    <property type="entry name" value="EF_hand_dom"/>
</dbReference>
<dbReference type="STRING" id="51511.ENSCSAVP00000009844"/>
<dbReference type="InParanoid" id="H2YWY3"/>
<feature type="domain" description="EF-hand" evidence="3">
    <location>
        <begin position="53"/>
        <end position="88"/>
    </location>
</feature>
<keyword evidence="1" id="KW-0677">Repeat</keyword>
<protein>
    <recommendedName>
        <fullName evidence="3">EF-hand domain-containing protein</fullName>
    </recommendedName>
</protein>
<organism evidence="4 5">
    <name type="scientific">Ciona savignyi</name>
    <name type="common">Pacific transparent sea squirt</name>
    <dbReference type="NCBI Taxonomy" id="51511"/>
    <lineage>
        <taxon>Eukaryota</taxon>
        <taxon>Metazoa</taxon>
        <taxon>Chordata</taxon>
        <taxon>Tunicata</taxon>
        <taxon>Ascidiacea</taxon>
        <taxon>Phlebobranchia</taxon>
        <taxon>Cionidae</taxon>
        <taxon>Ciona</taxon>
    </lineage>
</organism>
<feature type="domain" description="EF-hand" evidence="3">
    <location>
        <begin position="17"/>
        <end position="52"/>
    </location>
</feature>
<evidence type="ECO:0000313" key="5">
    <source>
        <dbReference type="Proteomes" id="UP000007875"/>
    </source>
</evidence>
<dbReference type="Proteomes" id="UP000007875">
    <property type="component" value="Unassembled WGS sequence"/>
</dbReference>
<dbReference type="PROSITE" id="PS00018">
    <property type="entry name" value="EF_HAND_1"/>
    <property type="match status" value="3"/>
</dbReference>
<dbReference type="eggNOG" id="KOG0027">
    <property type="taxonomic scope" value="Eukaryota"/>
</dbReference>
<evidence type="ECO:0000256" key="2">
    <source>
        <dbReference type="ARBA" id="ARBA00022837"/>
    </source>
</evidence>
<dbReference type="PROSITE" id="PS50222">
    <property type="entry name" value="EF_HAND_2"/>
    <property type="match status" value="4"/>
</dbReference>
<dbReference type="GO" id="GO:0016460">
    <property type="term" value="C:myosin II complex"/>
    <property type="evidence" value="ECO:0007669"/>
    <property type="project" value="TreeGrafter"/>
</dbReference>
<dbReference type="AlphaFoldDB" id="H2YWY3"/>
<dbReference type="Gene3D" id="1.10.238.10">
    <property type="entry name" value="EF-hand"/>
    <property type="match status" value="2"/>
</dbReference>
<name>H2YWY3_CIOSA</name>
<dbReference type="GeneTree" id="ENSGT01050000245252"/>
<keyword evidence="5" id="KW-1185">Reference proteome</keyword>
<feature type="domain" description="EF-hand" evidence="3">
    <location>
        <begin position="91"/>
        <end position="126"/>
    </location>
</feature>
<feature type="domain" description="EF-hand" evidence="3">
    <location>
        <begin position="127"/>
        <end position="162"/>
    </location>
</feature>
<dbReference type="Pfam" id="PF13499">
    <property type="entry name" value="EF-hand_7"/>
    <property type="match status" value="2"/>
</dbReference>
<dbReference type="GO" id="GO:0005509">
    <property type="term" value="F:calcium ion binding"/>
    <property type="evidence" value="ECO:0007669"/>
    <property type="project" value="InterPro"/>
</dbReference>
<evidence type="ECO:0000256" key="1">
    <source>
        <dbReference type="ARBA" id="ARBA00022737"/>
    </source>
</evidence>
<dbReference type="FunFam" id="1.10.238.10:FF:000001">
    <property type="entry name" value="Calmodulin 1"/>
    <property type="match status" value="1"/>
</dbReference>
<dbReference type="SUPFAM" id="SSF47473">
    <property type="entry name" value="EF-hand"/>
    <property type="match status" value="1"/>
</dbReference>
<proteinExistence type="predicted"/>
<evidence type="ECO:0000313" key="4">
    <source>
        <dbReference type="Ensembl" id="ENSCSAVP00000009844.1"/>
    </source>
</evidence>